<feature type="compositionally biased region" description="Pro residues" evidence="1">
    <location>
        <begin position="360"/>
        <end position="383"/>
    </location>
</feature>
<gene>
    <name evidence="3" type="ORF">GGI15_004670</name>
</gene>
<evidence type="ECO:0000313" key="4">
    <source>
        <dbReference type="Proteomes" id="UP001140172"/>
    </source>
</evidence>
<proteinExistence type="predicted"/>
<feature type="compositionally biased region" description="Gly residues" evidence="1">
    <location>
        <begin position="35"/>
        <end position="46"/>
    </location>
</feature>
<dbReference type="Proteomes" id="UP001140172">
    <property type="component" value="Unassembled WGS sequence"/>
</dbReference>
<comment type="caution">
    <text evidence="3">The sequence shown here is derived from an EMBL/GenBank/DDBJ whole genome shotgun (WGS) entry which is preliminary data.</text>
</comment>
<protein>
    <recommendedName>
        <fullName evidence="2">WH2 domain-containing protein</fullName>
    </recommendedName>
</protein>
<dbReference type="Pfam" id="PF02205">
    <property type="entry name" value="WH2"/>
    <property type="match status" value="1"/>
</dbReference>
<dbReference type="OrthoDB" id="2430277at2759"/>
<name>A0A9W8H2N0_9FUNG</name>
<accession>A0A9W8H2N0</accession>
<feature type="compositionally biased region" description="Polar residues" evidence="1">
    <location>
        <begin position="159"/>
        <end position="182"/>
    </location>
</feature>
<feature type="compositionally biased region" description="Pro residues" evidence="1">
    <location>
        <begin position="236"/>
        <end position="254"/>
    </location>
</feature>
<feature type="compositionally biased region" description="Low complexity" evidence="1">
    <location>
        <begin position="262"/>
        <end position="276"/>
    </location>
</feature>
<reference evidence="3" key="1">
    <citation type="submission" date="2022-07" db="EMBL/GenBank/DDBJ databases">
        <title>Phylogenomic reconstructions and comparative analyses of Kickxellomycotina fungi.</title>
        <authorList>
            <person name="Reynolds N.K."/>
            <person name="Stajich J.E."/>
            <person name="Barry K."/>
            <person name="Grigoriev I.V."/>
            <person name="Crous P."/>
            <person name="Smith M.E."/>
        </authorList>
    </citation>
    <scope>NUCLEOTIDE SEQUENCE</scope>
    <source>
        <strain evidence="3">BCRC 34489</strain>
    </source>
</reference>
<evidence type="ECO:0000259" key="2">
    <source>
        <dbReference type="PROSITE" id="PS51082"/>
    </source>
</evidence>
<feature type="compositionally biased region" description="Pro residues" evidence="1">
    <location>
        <begin position="191"/>
        <end position="203"/>
    </location>
</feature>
<feature type="compositionally biased region" description="Low complexity" evidence="1">
    <location>
        <begin position="59"/>
        <end position="73"/>
    </location>
</feature>
<dbReference type="EMBL" id="JANBUM010000451">
    <property type="protein sequence ID" value="KAJ2776952.1"/>
    <property type="molecule type" value="Genomic_DNA"/>
</dbReference>
<dbReference type="PROSITE" id="PS51082">
    <property type="entry name" value="WH2"/>
    <property type="match status" value="1"/>
</dbReference>
<feature type="region of interest" description="Disordered" evidence="1">
    <location>
        <begin position="1"/>
        <end position="404"/>
    </location>
</feature>
<keyword evidence="4" id="KW-1185">Reference proteome</keyword>
<dbReference type="SMART" id="SM00246">
    <property type="entry name" value="WH2"/>
    <property type="match status" value="1"/>
</dbReference>
<sequence length="447" mass="44899">MASRGALLQQIQQGTRLKKAQTNDRSKPQVSDSGSKGGGGGGGPPMGGMALPRPPVPPSGGFSSAGASSAPAEPRGPPAGIPGLGGLFAGGMPKLKHRSGGVSTGRSSEDGVSEPARGGAHSAAPPPPPQMQMQMKAQTEQKPNSGSRFGLPFRRNSHGRSSSQADSASIRTEPSGSTQASSGAYGAARQPPAPPAFNGPPALPGRRPSDAASRAPPVPPNSTPPSRPASSVSSKKPPPPPPSSRKPQIRPKPPGLAASRLTPHSTSPSPAMSSTPDLRGTLRRAASPVNMRSSTDNNDGSETAGGIIEESQGSVSSLAGMFGQRVRGKTPGHARTLTGNTFSTPSAAPALTSPAIPASSLPPPPPPSAPSSTLPPPPPPVLPHRPSANGNGNGNGVNADLSSGVPVREGKWTFHALADLPPPPPANLTRRIYPSGRTSGSSVAMDF</sequence>
<dbReference type="AlphaFoldDB" id="A0A9W8H2N0"/>
<feature type="compositionally biased region" description="Low complexity" evidence="1">
    <location>
        <begin position="343"/>
        <end position="359"/>
    </location>
</feature>
<evidence type="ECO:0000313" key="3">
    <source>
        <dbReference type="EMBL" id="KAJ2776952.1"/>
    </source>
</evidence>
<feature type="region of interest" description="Disordered" evidence="1">
    <location>
        <begin position="416"/>
        <end position="447"/>
    </location>
</feature>
<evidence type="ECO:0000256" key="1">
    <source>
        <dbReference type="SAM" id="MobiDB-lite"/>
    </source>
</evidence>
<feature type="compositionally biased region" description="Polar residues" evidence="1">
    <location>
        <begin position="136"/>
        <end position="147"/>
    </location>
</feature>
<dbReference type="InterPro" id="IPR003124">
    <property type="entry name" value="WH2_dom"/>
</dbReference>
<dbReference type="PRINTS" id="PR01217">
    <property type="entry name" value="PRICHEXTENSN"/>
</dbReference>
<dbReference type="GO" id="GO:0003779">
    <property type="term" value="F:actin binding"/>
    <property type="evidence" value="ECO:0007669"/>
    <property type="project" value="InterPro"/>
</dbReference>
<organism evidence="3 4">
    <name type="scientific">Coemansia interrupta</name>
    <dbReference type="NCBI Taxonomy" id="1126814"/>
    <lineage>
        <taxon>Eukaryota</taxon>
        <taxon>Fungi</taxon>
        <taxon>Fungi incertae sedis</taxon>
        <taxon>Zoopagomycota</taxon>
        <taxon>Kickxellomycotina</taxon>
        <taxon>Kickxellomycetes</taxon>
        <taxon>Kickxellales</taxon>
        <taxon>Kickxellaceae</taxon>
        <taxon>Coemansia</taxon>
    </lineage>
</organism>
<feature type="compositionally biased region" description="Polar residues" evidence="1">
    <location>
        <begin position="290"/>
        <end position="301"/>
    </location>
</feature>
<feature type="compositionally biased region" description="Pro residues" evidence="1">
    <location>
        <begin position="216"/>
        <end position="227"/>
    </location>
</feature>
<feature type="compositionally biased region" description="Polar residues" evidence="1">
    <location>
        <begin position="436"/>
        <end position="447"/>
    </location>
</feature>
<feature type="domain" description="WH2" evidence="2">
    <location>
        <begin position="3"/>
        <end position="20"/>
    </location>
</feature>